<proteinExistence type="inferred from homology"/>
<dbReference type="InterPro" id="IPR011990">
    <property type="entry name" value="TPR-like_helical_dom_sf"/>
</dbReference>
<evidence type="ECO:0000256" key="2">
    <source>
        <dbReference type="PROSITE-ProRule" id="PRU00708"/>
    </source>
</evidence>
<evidence type="ECO:0000256" key="3">
    <source>
        <dbReference type="SAM" id="Coils"/>
    </source>
</evidence>
<comment type="caution">
    <text evidence="5">The sequence shown here is derived from an EMBL/GenBank/DDBJ whole genome shotgun (WGS) entry which is preliminary data.</text>
</comment>
<sequence length="916" mass="102229">MGFSHVCLACRRQFGQLRSAQVAPCRSRATFISLSNNKPRNTVNNKLEEQPLSATGGEQSVDSGNNRNVSHTKTSSSRPKKPDSGDVLEALFERTVHPPAPQEVADPEARSSFGSYKNAERLRYMISESYPFADSWAFFVEHFGPEAAAKSELVKDTSGRLQVPSYLKPTATNLFKKIILAKRQNPYSQSLPSATELSRIFYQLGYLNGFDWTNMLCTILQGLLNLEQQRPNDLDSKRQLLSDLIGVWNVACRNVGHLKKFPAMESPAVYWSSLPTILNRNILRVSRVRGPESAFALLVPSFTVRDIPTLPVLTSASFGILSDSSVTPEDLPIDVKPLMKLFSQFITVPGHDTRAYNRVPREAGLDQIMPYVISNSKIFADRAQKITQQILFETARAERRPVPRESTPASKGLSLSFIDRRVNAALDDRNLRQVDELWTDAAQWPVDLTPGEDYTPANDVGLLNRSLANSFIRAYMGLRQPNRAIDVWNHMVNSGLTPSLKTWLSMITGCKAAKDPKALEQVWKRMLASGVKPDTHCWVARINGLIYCRQIDAGIAAIDEMGRLWKQAARAKHPNMPLPQLHLVKEVEGALKPGIEVVNVALAGLLNLNMSSAAYKVLAWAGKFGITPDVSTYNILLKPLVVGGHSKESMALLQRMQKSGVQADIVTFMTILDETIPSLEGLSLQEIIEVFHTIFDEIESAGLAVEIPVYTKVIRHLLPRDGTTKLGMRAVNAVISRMISKGVYPTSHIFCILLSHFFDQSPPDMEGVRITIERASLTKRGTDEIFWDRVIEGYSRYGETGPAMKYLGKVQEKKGKVGWLAMKLLLIALVENQEWDLARTLVNNAVADNGAPVPVEGQGAERQMSWQFWKLARELNLVEQGQELKQKYEEAEDEKKKGEGSLKDADLIRKVADRLR</sequence>
<feature type="compositionally biased region" description="Polar residues" evidence="4">
    <location>
        <begin position="52"/>
        <end position="77"/>
    </location>
</feature>
<comment type="similarity">
    <text evidence="1">Belongs to the PPR family. P subfamily.</text>
</comment>
<feature type="repeat" description="PPR" evidence="2">
    <location>
        <begin position="629"/>
        <end position="663"/>
    </location>
</feature>
<dbReference type="Gene3D" id="1.25.40.10">
    <property type="entry name" value="Tetratricopeptide repeat domain"/>
    <property type="match status" value="3"/>
</dbReference>
<dbReference type="PANTHER" id="PTHR46128:SF97">
    <property type="entry name" value="PENTACOTRIPEPTIDE-REPEAT REGION OF PRORP DOMAIN-CONTAINING PROTEIN"/>
    <property type="match status" value="1"/>
</dbReference>
<dbReference type="OrthoDB" id="185373at2759"/>
<evidence type="ECO:0000256" key="1">
    <source>
        <dbReference type="ARBA" id="ARBA00007626"/>
    </source>
</evidence>
<organism evidence="5 6">
    <name type="scientific">Diplocarpon coronariae</name>
    <dbReference type="NCBI Taxonomy" id="2795749"/>
    <lineage>
        <taxon>Eukaryota</taxon>
        <taxon>Fungi</taxon>
        <taxon>Dikarya</taxon>
        <taxon>Ascomycota</taxon>
        <taxon>Pezizomycotina</taxon>
        <taxon>Leotiomycetes</taxon>
        <taxon>Helotiales</taxon>
        <taxon>Drepanopezizaceae</taxon>
        <taxon>Diplocarpon</taxon>
    </lineage>
</organism>
<dbReference type="EMBL" id="MZNU01000176">
    <property type="protein sequence ID" value="OWP03368.1"/>
    <property type="molecule type" value="Genomic_DNA"/>
</dbReference>
<feature type="compositionally biased region" description="Polar residues" evidence="4">
    <location>
        <begin position="36"/>
        <end position="45"/>
    </location>
</feature>
<dbReference type="InParanoid" id="A0A218Z5U4"/>
<keyword evidence="6" id="KW-1185">Reference proteome</keyword>
<feature type="region of interest" description="Disordered" evidence="4">
    <location>
        <begin position="36"/>
        <end position="85"/>
    </location>
</feature>
<reference evidence="5 6" key="1">
    <citation type="submission" date="2017-04" db="EMBL/GenBank/DDBJ databases">
        <title>Draft genome sequence of Marssonina coronaria NL1: causal agent of apple blotch.</title>
        <authorList>
            <person name="Cheng Q."/>
        </authorList>
    </citation>
    <scope>NUCLEOTIDE SEQUENCE [LARGE SCALE GENOMIC DNA]</scope>
    <source>
        <strain evidence="5 6">NL1</strain>
    </source>
</reference>
<feature type="coiled-coil region" evidence="3">
    <location>
        <begin position="874"/>
        <end position="901"/>
    </location>
</feature>
<dbReference type="NCBIfam" id="TIGR00756">
    <property type="entry name" value="PPR"/>
    <property type="match status" value="2"/>
</dbReference>
<dbReference type="InterPro" id="IPR050872">
    <property type="entry name" value="PPR_P_subfamily"/>
</dbReference>
<dbReference type="Proteomes" id="UP000242519">
    <property type="component" value="Unassembled WGS sequence"/>
</dbReference>
<dbReference type="PROSITE" id="PS51375">
    <property type="entry name" value="PPR"/>
    <property type="match status" value="3"/>
</dbReference>
<dbReference type="Pfam" id="PF13812">
    <property type="entry name" value="PPR_3"/>
    <property type="match status" value="2"/>
</dbReference>
<dbReference type="InterPro" id="IPR002885">
    <property type="entry name" value="PPR_rpt"/>
</dbReference>
<keyword evidence="3" id="KW-0175">Coiled coil</keyword>
<evidence type="ECO:0000313" key="5">
    <source>
        <dbReference type="EMBL" id="OWP03368.1"/>
    </source>
</evidence>
<evidence type="ECO:0000313" key="6">
    <source>
        <dbReference type="Proteomes" id="UP000242519"/>
    </source>
</evidence>
<gene>
    <name evidence="5" type="ORF">B2J93_7386</name>
</gene>
<evidence type="ECO:0000256" key="4">
    <source>
        <dbReference type="SAM" id="MobiDB-lite"/>
    </source>
</evidence>
<dbReference type="PANTHER" id="PTHR46128">
    <property type="entry name" value="MITOCHONDRIAL GROUP I INTRON SPLICING FACTOR CCM1"/>
    <property type="match status" value="1"/>
</dbReference>
<name>A0A218Z5U4_9HELO</name>
<evidence type="ECO:0008006" key="7">
    <source>
        <dbReference type="Google" id="ProtNLM"/>
    </source>
</evidence>
<feature type="repeat" description="PPR" evidence="2">
    <location>
        <begin position="464"/>
        <end position="498"/>
    </location>
</feature>
<protein>
    <recommendedName>
        <fullName evidence="7">Pentatricopeptide repeat protein</fullName>
    </recommendedName>
</protein>
<dbReference type="AlphaFoldDB" id="A0A218Z5U4"/>
<dbReference type="STRING" id="503106.A0A218Z5U4"/>
<feature type="repeat" description="PPR" evidence="2">
    <location>
        <begin position="499"/>
        <end position="533"/>
    </location>
</feature>
<accession>A0A218Z5U4</accession>